<proteinExistence type="predicted"/>
<dbReference type="GO" id="GO:0016020">
    <property type="term" value="C:membrane"/>
    <property type="evidence" value="ECO:0007669"/>
    <property type="project" value="TreeGrafter"/>
</dbReference>
<evidence type="ECO:0000313" key="3">
    <source>
        <dbReference type="Proteomes" id="UP000266389"/>
    </source>
</evidence>
<name>A0A395M035_9BACT</name>
<keyword evidence="2" id="KW-0378">Hydrolase</keyword>
<dbReference type="InterPro" id="IPR029058">
    <property type="entry name" value="AB_hydrolase_fold"/>
</dbReference>
<dbReference type="EMBL" id="PHFL01000046">
    <property type="protein sequence ID" value="RFM24140.1"/>
    <property type="molecule type" value="Genomic_DNA"/>
</dbReference>
<protein>
    <submittedName>
        <fullName evidence="2">Alpha/beta hydrolase</fullName>
    </submittedName>
</protein>
<evidence type="ECO:0000313" key="2">
    <source>
        <dbReference type="EMBL" id="RFM24140.1"/>
    </source>
</evidence>
<organism evidence="2 3">
    <name type="scientific">Candidatus Thermochlorobacter aerophilus</name>
    <dbReference type="NCBI Taxonomy" id="1868324"/>
    <lineage>
        <taxon>Bacteria</taxon>
        <taxon>Pseudomonadati</taxon>
        <taxon>Chlorobiota</taxon>
        <taxon>Chlorobiia</taxon>
        <taxon>Chlorobiales</taxon>
        <taxon>Candidatus Thermochlorobacteriaceae</taxon>
        <taxon>Candidatus Thermochlorobacter</taxon>
    </lineage>
</organism>
<dbReference type="AlphaFoldDB" id="A0A395M035"/>
<feature type="domain" description="AB hydrolase-1" evidence="1">
    <location>
        <begin position="7"/>
        <end position="237"/>
    </location>
</feature>
<dbReference type="GO" id="GO:0046464">
    <property type="term" value="P:acylglycerol catabolic process"/>
    <property type="evidence" value="ECO:0007669"/>
    <property type="project" value="TreeGrafter"/>
</dbReference>
<reference evidence="2 3" key="1">
    <citation type="journal article" date="2011" name="ISME J.">
        <title>Community ecology of hot spring cyanobacterial mats: predominant populations and their functional potential.</title>
        <authorList>
            <person name="Klatt C.G."/>
            <person name="Wood J.M."/>
            <person name="Rusch D.B."/>
            <person name="Bateson M.M."/>
            <person name="Hamamura N."/>
            <person name="Heidelberg J.F."/>
            <person name="Grossman A.R."/>
            <person name="Bhaya D."/>
            <person name="Cohan F.M."/>
            <person name="Kuhl M."/>
            <person name="Bryant D.A."/>
            <person name="Ward D.M."/>
        </authorList>
    </citation>
    <scope>NUCLEOTIDE SEQUENCE [LARGE SCALE GENOMIC DNA]</scope>
    <source>
        <strain evidence="2">OS</strain>
    </source>
</reference>
<dbReference type="PANTHER" id="PTHR43798:SF5">
    <property type="entry name" value="MONOACYLGLYCEROL LIPASE ABHD6"/>
    <property type="match status" value="1"/>
</dbReference>
<sequence length="265" mass="30414">MTSFSLIALHGNGGGGFRFERLKPFIPSEIHFMAPTLPGFADVPRNPALRSLRDYAFTLHEMISTAARPLVLLGTGIGGSIALEFLQHFEHDVQGLILHAPVGTRLKKRLFPKLMKPMFMRHFGQWLFSAPLTRPIMKRLIFSQSAGSIPKDYINKFFDEYRRCAVFAQMFDIITDEWFQSLRPSAVPAVLLWGEKERVLTPDQAADYQKLLPNSFIKIVPNWDHFPMIEQPEEYAQLVVELARLLLNRYADETVSRRLLNEKAR</sequence>
<dbReference type="PANTHER" id="PTHR43798">
    <property type="entry name" value="MONOACYLGLYCEROL LIPASE"/>
    <property type="match status" value="1"/>
</dbReference>
<dbReference type="Pfam" id="PF12697">
    <property type="entry name" value="Abhydrolase_6"/>
    <property type="match status" value="1"/>
</dbReference>
<dbReference type="Gene3D" id="3.40.50.1820">
    <property type="entry name" value="alpha/beta hydrolase"/>
    <property type="match status" value="1"/>
</dbReference>
<evidence type="ECO:0000259" key="1">
    <source>
        <dbReference type="Pfam" id="PF12697"/>
    </source>
</evidence>
<accession>A0A395M035</accession>
<dbReference type="Proteomes" id="UP000266389">
    <property type="component" value="Unassembled WGS sequence"/>
</dbReference>
<gene>
    <name evidence="2" type="ORF">D0433_07565</name>
</gene>
<dbReference type="InterPro" id="IPR000073">
    <property type="entry name" value="AB_hydrolase_1"/>
</dbReference>
<dbReference type="GO" id="GO:0047372">
    <property type="term" value="F:monoacylglycerol lipase activity"/>
    <property type="evidence" value="ECO:0007669"/>
    <property type="project" value="TreeGrafter"/>
</dbReference>
<comment type="caution">
    <text evidence="2">The sequence shown here is derived from an EMBL/GenBank/DDBJ whole genome shotgun (WGS) entry which is preliminary data.</text>
</comment>
<dbReference type="InterPro" id="IPR050266">
    <property type="entry name" value="AB_hydrolase_sf"/>
</dbReference>
<dbReference type="SUPFAM" id="SSF53474">
    <property type="entry name" value="alpha/beta-Hydrolases"/>
    <property type="match status" value="1"/>
</dbReference>